<protein>
    <recommendedName>
        <fullName evidence="6 19">UDP-N-acetylenolpyruvoylglucosamine reductase</fullName>
        <ecNumber evidence="5 19">1.3.1.98</ecNumber>
    </recommendedName>
    <alternativeName>
        <fullName evidence="17 19">UDP-N-acetylmuramate dehydrogenase</fullName>
    </alternativeName>
</protein>
<dbReference type="STRING" id="1307763.L21SP4_01157"/>
<feature type="active site" evidence="19">
    <location>
        <position position="168"/>
    </location>
</feature>
<dbReference type="InterPro" id="IPR016166">
    <property type="entry name" value="FAD-bd_PCMH"/>
</dbReference>
<dbReference type="PATRIC" id="fig|1609981.3.peg.1205"/>
<evidence type="ECO:0000256" key="16">
    <source>
        <dbReference type="ARBA" id="ARBA00023316"/>
    </source>
</evidence>
<keyword evidence="9 19" id="KW-0285">Flavoprotein</keyword>
<dbReference type="GO" id="GO:0008360">
    <property type="term" value="P:regulation of cell shape"/>
    <property type="evidence" value="ECO:0007669"/>
    <property type="project" value="UniProtKB-KW"/>
</dbReference>
<dbReference type="GO" id="GO:0005829">
    <property type="term" value="C:cytosol"/>
    <property type="evidence" value="ECO:0007669"/>
    <property type="project" value="TreeGrafter"/>
</dbReference>
<evidence type="ECO:0000256" key="2">
    <source>
        <dbReference type="ARBA" id="ARBA00003921"/>
    </source>
</evidence>
<gene>
    <name evidence="19 21" type="primary">murB</name>
    <name evidence="21" type="ORF">L21SP4_01157</name>
</gene>
<dbReference type="GO" id="GO:0051301">
    <property type="term" value="P:cell division"/>
    <property type="evidence" value="ECO:0007669"/>
    <property type="project" value="UniProtKB-KW"/>
</dbReference>
<evidence type="ECO:0000256" key="9">
    <source>
        <dbReference type="ARBA" id="ARBA00022630"/>
    </source>
</evidence>
<comment type="catalytic activity">
    <reaction evidence="18 19">
        <text>UDP-N-acetyl-alpha-D-muramate + NADP(+) = UDP-N-acetyl-3-O-(1-carboxyvinyl)-alpha-D-glucosamine + NADPH + H(+)</text>
        <dbReference type="Rhea" id="RHEA:12248"/>
        <dbReference type="ChEBI" id="CHEBI:15378"/>
        <dbReference type="ChEBI" id="CHEBI:57783"/>
        <dbReference type="ChEBI" id="CHEBI:58349"/>
        <dbReference type="ChEBI" id="CHEBI:68483"/>
        <dbReference type="ChEBI" id="CHEBI:70757"/>
        <dbReference type="EC" id="1.3.1.98"/>
    </reaction>
</comment>
<evidence type="ECO:0000256" key="12">
    <source>
        <dbReference type="ARBA" id="ARBA00022960"/>
    </source>
</evidence>
<evidence type="ECO:0000256" key="8">
    <source>
        <dbReference type="ARBA" id="ARBA00022618"/>
    </source>
</evidence>
<reference evidence="22" key="1">
    <citation type="submission" date="2015-02" db="EMBL/GenBank/DDBJ databases">
        <title>Description and complete genome sequence of the first cultured representative of the subdivision 5 of the Verrucomicrobia phylum.</title>
        <authorList>
            <person name="Spring S."/>
            <person name="Bunk B."/>
            <person name="Sproer C."/>
            <person name="Klenk H.-P."/>
        </authorList>
    </citation>
    <scope>NUCLEOTIDE SEQUENCE [LARGE SCALE GENOMIC DNA]</scope>
    <source>
        <strain evidence="22">L21-Fru-AB</strain>
    </source>
</reference>
<evidence type="ECO:0000259" key="20">
    <source>
        <dbReference type="PROSITE" id="PS51387"/>
    </source>
</evidence>
<evidence type="ECO:0000256" key="17">
    <source>
        <dbReference type="ARBA" id="ARBA00031026"/>
    </source>
</evidence>
<dbReference type="InterPro" id="IPR011601">
    <property type="entry name" value="MurB_C"/>
</dbReference>
<dbReference type="Pfam" id="PF02873">
    <property type="entry name" value="MurB_C"/>
    <property type="match status" value="1"/>
</dbReference>
<evidence type="ECO:0000256" key="3">
    <source>
        <dbReference type="ARBA" id="ARBA00004496"/>
    </source>
</evidence>
<dbReference type="GO" id="GO:0071949">
    <property type="term" value="F:FAD binding"/>
    <property type="evidence" value="ECO:0007669"/>
    <property type="project" value="InterPro"/>
</dbReference>
<comment type="pathway">
    <text evidence="4 19">Cell wall biogenesis; peptidoglycan biosynthesis.</text>
</comment>
<dbReference type="Pfam" id="PF01565">
    <property type="entry name" value="FAD_binding_4"/>
    <property type="match status" value="1"/>
</dbReference>
<keyword evidence="15 19" id="KW-0131">Cell cycle</keyword>
<dbReference type="GO" id="GO:0009252">
    <property type="term" value="P:peptidoglycan biosynthetic process"/>
    <property type="evidence" value="ECO:0007669"/>
    <property type="project" value="UniProtKB-UniRule"/>
</dbReference>
<keyword evidence="13 19" id="KW-0573">Peptidoglycan synthesis</keyword>
<dbReference type="SUPFAM" id="SSF56194">
    <property type="entry name" value="Uridine diphospho-N-Acetylenolpyruvylglucosamine reductase, MurB, C-terminal domain"/>
    <property type="match status" value="1"/>
</dbReference>
<evidence type="ECO:0000256" key="14">
    <source>
        <dbReference type="ARBA" id="ARBA00023002"/>
    </source>
</evidence>
<dbReference type="OrthoDB" id="9804753at2"/>
<keyword evidence="8 19" id="KW-0132">Cell division</keyword>
<organism evidence="21 22">
    <name type="scientific">Kiritimatiella glycovorans</name>
    <dbReference type="NCBI Taxonomy" id="1307763"/>
    <lineage>
        <taxon>Bacteria</taxon>
        <taxon>Pseudomonadati</taxon>
        <taxon>Kiritimatiellota</taxon>
        <taxon>Kiritimatiellia</taxon>
        <taxon>Kiritimatiellales</taxon>
        <taxon>Kiritimatiellaceae</taxon>
        <taxon>Kiritimatiella</taxon>
    </lineage>
</organism>
<dbReference type="GO" id="GO:0008762">
    <property type="term" value="F:UDP-N-acetylmuramate dehydrogenase activity"/>
    <property type="evidence" value="ECO:0007669"/>
    <property type="project" value="UniProtKB-UniRule"/>
</dbReference>
<proteinExistence type="inferred from homology"/>
<keyword evidence="11 19" id="KW-0521">NADP</keyword>
<dbReference type="InterPro" id="IPR003170">
    <property type="entry name" value="MurB"/>
</dbReference>
<feature type="active site" evidence="19">
    <location>
        <position position="297"/>
    </location>
</feature>
<keyword evidence="22" id="KW-1185">Reference proteome</keyword>
<comment type="similarity">
    <text evidence="19">Belongs to the MurB family.</text>
</comment>
<comment type="cofactor">
    <cofactor evidence="1 19">
        <name>FAD</name>
        <dbReference type="ChEBI" id="CHEBI:57692"/>
    </cofactor>
</comment>
<dbReference type="HAMAP" id="MF_00037">
    <property type="entry name" value="MurB"/>
    <property type="match status" value="1"/>
</dbReference>
<keyword evidence="12 19" id="KW-0133">Cell shape</keyword>
<accession>A0A0G3ED56</accession>
<dbReference type="InterPro" id="IPR016169">
    <property type="entry name" value="FAD-bd_PCMH_sub2"/>
</dbReference>
<evidence type="ECO:0000256" key="4">
    <source>
        <dbReference type="ARBA" id="ARBA00004752"/>
    </source>
</evidence>
<dbReference type="PROSITE" id="PS51387">
    <property type="entry name" value="FAD_PCMH"/>
    <property type="match status" value="1"/>
</dbReference>
<dbReference type="InterPro" id="IPR016167">
    <property type="entry name" value="FAD-bd_PCMH_sub1"/>
</dbReference>
<dbReference type="Gene3D" id="3.30.465.10">
    <property type="match status" value="1"/>
</dbReference>
<dbReference type="AlphaFoldDB" id="A0A0G3ED56"/>
<dbReference type="RefSeq" id="WP_160300697.1">
    <property type="nucleotide sequence ID" value="NZ_CP010904.1"/>
</dbReference>
<evidence type="ECO:0000256" key="10">
    <source>
        <dbReference type="ARBA" id="ARBA00022827"/>
    </source>
</evidence>
<evidence type="ECO:0000256" key="18">
    <source>
        <dbReference type="ARBA" id="ARBA00048914"/>
    </source>
</evidence>
<dbReference type="EMBL" id="CP010904">
    <property type="protein sequence ID" value="AKJ64406.1"/>
    <property type="molecule type" value="Genomic_DNA"/>
</dbReference>
<dbReference type="Proteomes" id="UP000035268">
    <property type="component" value="Chromosome"/>
</dbReference>
<dbReference type="GO" id="GO:0071555">
    <property type="term" value="P:cell wall organization"/>
    <property type="evidence" value="ECO:0007669"/>
    <property type="project" value="UniProtKB-KW"/>
</dbReference>
<evidence type="ECO:0000256" key="6">
    <source>
        <dbReference type="ARBA" id="ARBA00015188"/>
    </source>
</evidence>
<feature type="domain" description="FAD-binding PCMH-type" evidence="20">
    <location>
        <begin position="23"/>
        <end position="189"/>
    </location>
</feature>
<name>A0A0G3ED56_9BACT</name>
<dbReference type="NCBIfam" id="TIGR00179">
    <property type="entry name" value="murB"/>
    <property type="match status" value="1"/>
</dbReference>
<dbReference type="EC" id="1.3.1.98" evidence="5 19"/>
<dbReference type="InterPro" id="IPR006094">
    <property type="entry name" value="Oxid_FAD_bind_N"/>
</dbReference>
<keyword evidence="10 19" id="KW-0274">FAD</keyword>
<feature type="active site" description="Proton donor" evidence="19">
    <location>
        <position position="220"/>
    </location>
</feature>
<evidence type="ECO:0000256" key="1">
    <source>
        <dbReference type="ARBA" id="ARBA00001974"/>
    </source>
</evidence>
<evidence type="ECO:0000256" key="13">
    <source>
        <dbReference type="ARBA" id="ARBA00022984"/>
    </source>
</evidence>
<keyword evidence="16 19" id="KW-0961">Cell wall biogenesis/degradation</keyword>
<comment type="subcellular location">
    <subcellularLocation>
        <location evidence="3 19">Cytoplasm</location>
    </subcellularLocation>
</comment>
<comment type="function">
    <text evidence="2 19">Cell wall formation.</text>
</comment>
<dbReference type="KEGG" id="vbl:L21SP4_01157"/>
<keyword evidence="14 19" id="KW-0560">Oxidoreductase</keyword>
<keyword evidence="7 19" id="KW-0963">Cytoplasm</keyword>
<evidence type="ECO:0000313" key="22">
    <source>
        <dbReference type="Proteomes" id="UP000035268"/>
    </source>
</evidence>
<dbReference type="InterPro" id="IPR036318">
    <property type="entry name" value="FAD-bd_PCMH-like_sf"/>
</dbReference>
<evidence type="ECO:0000256" key="15">
    <source>
        <dbReference type="ARBA" id="ARBA00023306"/>
    </source>
</evidence>
<reference evidence="21 22" key="2">
    <citation type="journal article" date="2016" name="ISME J.">
        <title>Characterization of the first cultured representative of Verrucomicrobia subdivision 5 indicates the proposal of a novel phylum.</title>
        <authorList>
            <person name="Spring S."/>
            <person name="Bunk B."/>
            <person name="Sproer C."/>
            <person name="Schumann P."/>
            <person name="Rohde M."/>
            <person name="Tindall B.J."/>
            <person name="Klenk H.P."/>
        </authorList>
    </citation>
    <scope>NUCLEOTIDE SEQUENCE [LARGE SCALE GENOMIC DNA]</scope>
    <source>
        <strain evidence="21 22">L21-Fru-AB</strain>
    </source>
</reference>
<evidence type="ECO:0000256" key="19">
    <source>
        <dbReference type="HAMAP-Rule" id="MF_00037"/>
    </source>
</evidence>
<evidence type="ECO:0000256" key="11">
    <source>
        <dbReference type="ARBA" id="ARBA00022857"/>
    </source>
</evidence>
<evidence type="ECO:0000256" key="7">
    <source>
        <dbReference type="ARBA" id="ARBA00022490"/>
    </source>
</evidence>
<dbReference type="UniPathway" id="UPA00219"/>
<dbReference type="InterPro" id="IPR036635">
    <property type="entry name" value="MurB_C_sf"/>
</dbReference>
<dbReference type="Gene3D" id="3.90.78.10">
    <property type="entry name" value="UDP-N-acetylenolpyruvoylglucosamine reductase, C-terminal domain"/>
    <property type="match status" value="1"/>
</dbReference>
<evidence type="ECO:0000313" key="21">
    <source>
        <dbReference type="EMBL" id="AKJ64406.1"/>
    </source>
</evidence>
<evidence type="ECO:0000256" key="5">
    <source>
        <dbReference type="ARBA" id="ARBA00012518"/>
    </source>
</evidence>
<dbReference type="PANTHER" id="PTHR21071:SF4">
    <property type="entry name" value="UDP-N-ACETYLENOLPYRUVOYLGLUCOSAMINE REDUCTASE"/>
    <property type="match status" value="1"/>
</dbReference>
<dbReference type="Gene3D" id="3.30.43.10">
    <property type="entry name" value="Uridine Diphospho-n-acetylenolpyruvylglucosamine Reductase, domain 2"/>
    <property type="match status" value="1"/>
</dbReference>
<dbReference type="SUPFAM" id="SSF56176">
    <property type="entry name" value="FAD-binding/transporter-associated domain-like"/>
    <property type="match status" value="1"/>
</dbReference>
<dbReference type="PANTHER" id="PTHR21071">
    <property type="entry name" value="UDP-N-ACETYLENOLPYRUVOYLGLUCOSAMINE REDUCTASE"/>
    <property type="match status" value="1"/>
</dbReference>
<sequence>MTATDRGTAPGRARLAEYTTFRIGGDCPELHRCPDAESLLRCVNALRERGVRGYRVVGQGSNLLVADAGLPHPVLRFYDEKVRFERKGDFVRVEGSTPLDAFAAAALERGWGDLSFCSGIPGTVGGAIAGNAGAFGRQIGDLVRSVRLLGLEGDTYRADGERLHFEYRDSRLRRSGEIVLEADLFLPEQDPEEPRRERERILQYRRERHPDWRTTACAGSVFRNVEPGSAVRRRQSAGWFLEQAGMKGAHSGRAKVYERHANIIVAEPGCRAEDVLTLMRRMERAVYDRFEIELQREIRLMGLFETGSREEQQD</sequence>